<dbReference type="InterPro" id="IPR036390">
    <property type="entry name" value="WH_DNA-bd_sf"/>
</dbReference>
<keyword evidence="3" id="KW-0805">Transcription regulation</keyword>
<dbReference type="InterPro" id="IPR004839">
    <property type="entry name" value="Aminotransferase_I/II_large"/>
</dbReference>
<dbReference type="PANTHER" id="PTHR46577:SF2">
    <property type="entry name" value="TRANSCRIPTIONAL REGULATORY PROTEIN"/>
    <property type="match status" value="1"/>
</dbReference>
<feature type="domain" description="HTH gntR-type" evidence="6">
    <location>
        <begin position="15"/>
        <end position="83"/>
    </location>
</feature>
<dbReference type="Gene3D" id="1.10.10.10">
    <property type="entry name" value="Winged helix-like DNA-binding domain superfamily/Winged helix DNA-binding domain"/>
    <property type="match status" value="1"/>
</dbReference>
<dbReference type="GO" id="GO:0008483">
    <property type="term" value="F:transaminase activity"/>
    <property type="evidence" value="ECO:0007669"/>
    <property type="project" value="UniProtKB-KW"/>
</dbReference>
<dbReference type="AlphaFoldDB" id="A0A7C8HGJ5"/>
<dbReference type="EMBL" id="WSLF01000001">
    <property type="protein sequence ID" value="KAE9637318.1"/>
    <property type="molecule type" value="Genomic_DNA"/>
</dbReference>
<dbReference type="GO" id="GO:0003700">
    <property type="term" value="F:DNA-binding transcription factor activity"/>
    <property type="evidence" value="ECO:0007669"/>
    <property type="project" value="InterPro"/>
</dbReference>
<dbReference type="InterPro" id="IPR015424">
    <property type="entry name" value="PyrdxlP-dep_Trfase"/>
</dbReference>
<dbReference type="OrthoDB" id="9802328at2"/>
<comment type="caution">
    <text evidence="7">The sequence shown here is derived from an EMBL/GenBank/DDBJ whole genome shotgun (WGS) entry which is preliminary data.</text>
</comment>
<evidence type="ECO:0000256" key="3">
    <source>
        <dbReference type="ARBA" id="ARBA00023015"/>
    </source>
</evidence>
<keyword evidence="8" id="KW-1185">Reference proteome</keyword>
<evidence type="ECO:0000256" key="5">
    <source>
        <dbReference type="ARBA" id="ARBA00023163"/>
    </source>
</evidence>
<dbReference type="InterPro" id="IPR036388">
    <property type="entry name" value="WH-like_DNA-bd_sf"/>
</dbReference>
<accession>A0A7C8HGJ5</accession>
<dbReference type="RefSeq" id="WP_158739228.1">
    <property type="nucleotide sequence ID" value="NZ_WSLF01000001.1"/>
</dbReference>
<dbReference type="InterPro" id="IPR051446">
    <property type="entry name" value="HTH_trans_reg/aminotransferase"/>
</dbReference>
<dbReference type="GO" id="GO:0003677">
    <property type="term" value="F:DNA binding"/>
    <property type="evidence" value="ECO:0007669"/>
    <property type="project" value="UniProtKB-KW"/>
</dbReference>
<dbReference type="CDD" id="cd00609">
    <property type="entry name" value="AAT_like"/>
    <property type="match status" value="1"/>
</dbReference>
<reference evidence="7 8" key="1">
    <citation type="submission" date="2019-12" db="EMBL/GenBank/DDBJ databases">
        <title>Defluviitalea raffinosedens, isolated from a biogas fermenter, genome sequencing and characterization.</title>
        <authorList>
            <person name="Rettenmaier R."/>
            <person name="Schneider M."/>
            <person name="Neuhaus K."/>
            <person name="Liebl W."/>
            <person name="Zverlov V."/>
        </authorList>
    </citation>
    <scope>NUCLEOTIDE SEQUENCE [LARGE SCALE GENOMIC DNA]</scope>
    <source>
        <strain evidence="7 8">249c-K6</strain>
    </source>
</reference>
<dbReference type="Gene3D" id="3.40.640.10">
    <property type="entry name" value="Type I PLP-dependent aspartate aminotransferase-like (Major domain)"/>
    <property type="match status" value="1"/>
</dbReference>
<evidence type="ECO:0000259" key="6">
    <source>
        <dbReference type="PROSITE" id="PS50949"/>
    </source>
</evidence>
<sequence>MNHFVSIQLDKKSKIPLYQQLGDALCELIQKGILKPNTKLPTIRTLASQLKINNATVVNAYKYLESKGVVYAQMGSGTYVSPLPLEMITFPVLPEKDHDLKLKQISISKNTINFANISPPTDLFPVKDFKEMFNEVLERDKGKAFNVQDDYCYDHLQESIADYLTTYGIHTSKDNIQIISDTQHGIDILSKTLLQFGDVIFVEKPAFYGTIAAFANRGARIVEIPLNFDGMDISLLEGCLKLYQPKFIYITPYFQNPTGYSYSLAKKKIILNLAQKYNTYIIEEDYVSDLNYSDKPIVPLKALDKQNRVIYIKNFSKVLVPGLRLGFLILPEKIIERILSHKHSINLSTSGLIQRVFDLYLRKGQWQKHLKKIRTIYEKRYYCLLDALEYYLKNYITYIPPQGGLSVWIKLADSISAANLCDLLLAKNVILSPGSLFSMMQDSSSYLRLGFATVDENQIEKGVKIMGDVLDTMLTN</sequence>
<dbReference type="Pfam" id="PF00392">
    <property type="entry name" value="GntR"/>
    <property type="match status" value="1"/>
</dbReference>
<keyword evidence="2" id="KW-0663">Pyridoxal phosphate</keyword>
<dbReference type="SUPFAM" id="SSF46785">
    <property type="entry name" value="Winged helix' DNA-binding domain"/>
    <property type="match status" value="1"/>
</dbReference>
<dbReference type="Proteomes" id="UP000483018">
    <property type="component" value="Unassembled WGS sequence"/>
</dbReference>
<evidence type="ECO:0000313" key="7">
    <source>
        <dbReference type="EMBL" id="KAE9637318.1"/>
    </source>
</evidence>
<dbReference type="Gene3D" id="3.90.1150.10">
    <property type="entry name" value="Aspartate Aminotransferase, domain 1"/>
    <property type="match status" value="1"/>
</dbReference>
<dbReference type="GO" id="GO:0030170">
    <property type="term" value="F:pyridoxal phosphate binding"/>
    <property type="evidence" value="ECO:0007669"/>
    <property type="project" value="InterPro"/>
</dbReference>
<dbReference type="SMART" id="SM00345">
    <property type="entry name" value="HTH_GNTR"/>
    <property type="match status" value="1"/>
</dbReference>
<evidence type="ECO:0000313" key="8">
    <source>
        <dbReference type="Proteomes" id="UP000483018"/>
    </source>
</evidence>
<dbReference type="PANTHER" id="PTHR46577">
    <property type="entry name" value="HTH-TYPE TRANSCRIPTIONAL REGULATORY PROTEIN GABR"/>
    <property type="match status" value="1"/>
</dbReference>
<name>A0A7C8HGJ5_9FIRM</name>
<dbReference type="Pfam" id="PF00155">
    <property type="entry name" value="Aminotran_1_2"/>
    <property type="match status" value="1"/>
</dbReference>
<dbReference type="CDD" id="cd07377">
    <property type="entry name" value="WHTH_GntR"/>
    <property type="match status" value="1"/>
</dbReference>
<gene>
    <name evidence="7" type="ORF">GND95_02485</name>
</gene>
<dbReference type="InterPro" id="IPR000524">
    <property type="entry name" value="Tscrpt_reg_HTH_GntR"/>
</dbReference>
<evidence type="ECO:0000256" key="4">
    <source>
        <dbReference type="ARBA" id="ARBA00023125"/>
    </source>
</evidence>
<dbReference type="InterPro" id="IPR015421">
    <property type="entry name" value="PyrdxlP-dep_Trfase_major"/>
</dbReference>
<keyword evidence="7" id="KW-0032">Aminotransferase</keyword>
<keyword evidence="4" id="KW-0238">DNA-binding</keyword>
<keyword evidence="7" id="KW-0808">Transferase</keyword>
<comment type="similarity">
    <text evidence="1">In the C-terminal section; belongs to the class-I pyridoxal-phosphate-dependent aminotransferase family.</text>
</comment>
<dbReference type="PROSITE" id="PS50949">
    <property type="entry name" value="HTH_GNTR"/>
    <property type="match status" value="1"/>
</dbReference>
<dbReference type="InterPro" id="IPR015422">
    <property type="entry name" value="PyrdxlP-dep_Trfase_small"/>
</dbReference>
<evidence type="ECO:0000256" key="2">
    <source>
        <dbReference type="ARBA" id="ARBA00022898"/>
    </source>
</evidence>
<dbReference type="SUPFAM" id="SSF53383">
    <property type="entry name" value="PLP-dependent transferases"/>
    <property type="match status" value="1"/>
</dbReference>
<protein>
    <submittedName>
        <fullName evidence="7">Aminotransferase class I/II-fold pyridoxal phosphate-dependent enzyme</fullName>
    </submittedName>
</protein>
<organism evidence="7 8">
    <name type="scientific">Defluviitalea raffinosedens</name>
    <dbReference type="NCBI Taxonomy" id="1450156"/>
    <lineage>
        <taxon>Bacteria</taxon>
        <taxon>Bacillati</taxon>
        <taxon>Bacillota</taxon>
        <taxon>Clostridia</taxon>
        <taxon>Lachnospirales</taxon>
        <taxon>Defluviitaleaceae</taxon>
        <taxon>Defluviitalea</taxon>
    </lineage>
</organism>
<evidence type="ECO:0000256" key="1">
    <source>
        <dbReference type="ARBA" id="ARBA00005384"/>
    </source>
</evidence>
<keyword evidence="5" id="KW-0804">Transcription</keyword>
<proteinExistence type="inferred from homology"/>